<proteinExistence type="predicted"/>
<dbReference type="Pfam" id="PF00903">
    <property type="entry name" value="Glyoxalase"/>
    <property type="match status" value="1"/>
</dbReference>
<dbReference type="SUPFAM" id="SSF54593">
    <property type="entry name" value="Glyoxalase/Bleomycin resistance protein/Dihydroxybiphenyl dioxygenase"/>
    <property type="match status" value="1"/>
</dbReference>
<sequence>MLLGHIGLNVTELERSIRFYTEVLGFTLRTHSDDPDKKFALLGDKTQNLVTLWQQSEGTFSTQLPGLHHLAFEVESVEDVKKLKDRLKAYGAAFIYEGMVIHSEGADSGGIYFTDPDGLRLEIYARIGVSAHASTPSNGLACGFF</sequence>
<keyword evidence="1" id="KW-0479">Metal-binding</keyword>
<evidence type="ECO:0000313" key="3">
    <source>
        <dbReference type="EMBL" id="MRN55078.1"/>
    </source>
</evidence>
<accession>A0A7X2H7V4</accession>
<feature type="domain" description="VOC" evidence="2">
    <location>
        <begin position="2"/>
        <end position="126"/>
    </location>
</feature>
<protein>
    <submittedName>
        <fullName evidence="3">VOC family protein</fullName>
    </submittedName>
</protein>
<dbReference type="AlphaFoldDB" id="A0A7X2H7V4"/>
<evidence type="ECO:0000256" key="1">
    <source>
        <dbReference type="ARBA" id="ARBA00022723"/>
    </source>
</evidence>
<gene>
    <name evidence="3" type="ORF">GJB61_19040</name>
</gene>
<organism evidence="3 4">
    <name type="scientific">Paenibacillus monticola</name>
    <dbReference type="NCBI Taxonomy" id="2666075"/>
    <lineage>
        <taxon>Bacteria</taxon>
        <taxon>Bacillati</taxon>
        <taxon>Bacillota</taxon>
        <taxon>Bacilli</taxon>
        <taxon>Bacillales</taxon>
        <taxon>Paenibacillaceae</taxon>
        <taxon>Paenibacillus</taxon>
    </lineage>
</organism>
<evidence type="ECO:0000259" key="2">
    <source>
        <dbReference type="PROSITE" id="PS51819"/>
    </source>
</evidence>
<name>A0A7X2H7V4_9BACL</name>
<dbReference type="PANTHER" id="PTHR36113:SF3">
    <property type="entry name" value="SLL5075 PROTEIN"/>
    <property type="match status" value="1"/>
</dbReference>
<dbReference type="InterPro" id="IPR018146">
    <property type="entry name" value="Glyoxalase_1_CS"/>
</dbReference>
<dbReference type="InterPro" id="IPR037523">
    <property type="entry name" value="VOC_core"/>
</dbReference>
<reference evidence="3 4" key="1">
    <citation type="submission" date="2019-11" db="EMBL/GenBank/DDBJ databases">
        <title>Paenibacillus monticola sp. nov., a novel PGPR strain isolated from mountain sample in China.</title>
        <authorList>
            <person name="Zhao Q."/>
            <person name="Li H.-P."/>
            <person name="Zhang J.-L."/>
        </authorList>
    </citation>
    <scope>NUCLEOTIDE SEQUENCE [LARGE SCALE GENOMIC DNA]</scope>
    <source>
        <strain evidence="3 4">LC-T2</strain>
    </source>
</reference>
<dbReference type="PANTHER" id="PTHR36113">
    <property type="entry name" value="LYASE, PUTATIVE-RELATED-RELATED"/>
    <property type="match status" value="1"/>
</dbReference>
<dbReference type="InterPro" id="IPR029068">
    <property type="entry name" value="Glyas_Bleomycin-R_OHBP_Dase"/>
</dbReference>
<evidence type="ECO:0000313" key="4">
    <source>
        <dbReference type="Proteomes" id="UP000463051"/>
    </source>
</evidence>
<dbReference type="GO" id="GO:0046872">
    <property type="term" value="F:metal ion binding"/>
    <property type="evidence" value="ECO:0007669"/>
    <property type="project" value="UniProtKB-KW"/>
</dbReference>
<dbReference type="CDD" id="cd06587">
    <property type="entry name" value="VOC"/>
    <property type="match status" value="1"/>
</dbReference>
<dbReference type="Proteomes" id="UP000463051">
    <property type="component" value="Unassembled WGS sequence"/>
</dbReference>
<dbReference type="PROSITE" id="PS51819">
    <property type="entry name" value="VOC"/>
    <property type="match status" value="1"/>
</dbReference>
<dbReference type="InterPro" id="IPR051332">
    <property type="entry name" value="Fosfomycin_Res_Enzymes"/>
</dbReference>
<keyword evidence="4" id="KW-1185">Reference proteome</keyword>
<dbReference type="RefSeq" id="WP_154120586.1">
    <property type="nucleotide sequence ID" value="NZ_WJXB01000007.1"/>
</dbReference>
<dbReference type="GO" id="GO:0004462">
    <property type="term" value="F:lactoylglutathione lyase activity"/>
    <property type="evidence" value="ECO:0007669"/>
    <property type="project" value="InterPro"/>
</dbReference>
<dbReference type="EMBL" id="WJXB01000007">
    <property type="protein sequence ID" value="MRN55078.1"/>
    <property type="molecule type" value="Genomic_DNA"/>
</dbReference>
<dbReference type="Gene3D" id="3.10.180.10">
    <property type="entry name" value="2,3-Dihydroxybiphenyl 1,2-Dioxygenase, domain 1"/>
    <property type="match status" value="1"/>
</dbReference>
<dbReference type="InterPro" id="IPR004360">
    <property type="entry name" value="Glyas_Fos-R_dOase_dom"/>
</dbReference>
<comment type="caution">
    <text evidence="3">The sequence shown here is derived from an EMBL/GenBank/DDBJ whole genome shotgun (WGS) entry which is preliminary data.</text>
</comment>
<dbReference type="PROSITE" id="PS00934">
    <property type="entry name" value="GLYOXALASE_I_1"/>
    <property type="match status" value="1"/>
</dbReference>